<name>B4W414_9CYAN</name>
<gene>
    <name evidence="1" type="ORF">MC7420_4286</name>
</gene>
<keyword evidence="2" id="KW-1185">Reference proteome</keyword>
<dbReference type="Proteomes" id="UP000003835">
    <property type="component" value="Unassembled WGS sequence"/>
</dbReference>
<dbReference type="HOGENOM" id="CLU_3214836_0_0_3"/>
<protein>
    <submittedName>
        <fullName evidence="1">Uncharacterized protein</fullName>
    </submittedName>
</protein>
<evidence type="ECO:0000313" key="1">
    <source>
        <dbReference type="EMBL" id="EDX71099.1"/>
    </source>
</evidence>
<organism evidence="1 2">
    <name type="scientific">Coleofasciculus chthonoplastes PCC 7420</name>
    <dbReference type="NCBI Taxonomy" id="118168"/>
    <lineage>
        <taxon>Bacteria</taxon>
        <taxon>Bacillati</taxon>
        <taxon>Cyanobacteriota</taxon>
        <taxon>Cyanophyceae</taxon>
        <taxon>Coleofasciculales</taxon>
        <taxon>Coleofasciculaceae</taxon>
        <taxon>Coleofasciculus</taxon>
    </lineage>
</organism>
<accession>B4W414</accession>
<sequence>MIVFPSLAAKPALCLSFDCVGAGLGTNFDCCSQLSYKTRPLFEF</sequence>
<dbReference type="EMBL" id="DS989876">
    <property type="protein sequence ID" value="EDX71099.1"/>
    <property type="molecule type" value="Genomic_DNA"/>
</dbReference>
<reference evidence="1 2" key="1">
    <citation type="submission" date="2008-07" db="EMBL/GenBank/DDBJ databases">
        <authorList>
            <person name="Tandeau de Marsac N."/>
            <person name="Ferriera S."/>
            <person name="Johnson J."/>
            <person name="Kravitz S."/>
            <person name="Beeson K."/>
            <person name="Sutton G."/>
            <person name="Rogers Y.-H."/>
            <person name="Friedman R."/>
            <person name="Frazier M."/>
            <person name="Venter J.C."/>
        </authorList>
    </citation>
    <scope>NUCLEOTIDE SEQUENCE [LARGE SCALE GENOMIC DNA]</scope>
    <source>
        <strain evidence="1 2">PCC 7420</strain>
    </source>
</reference>
<proteinExistence type="predicted"/>
<dbReference type="AlphaFoldDB" id="B4W414"/>
<evidence type="ECO:0000313" key="2">
    <source>
        <dbReference type="Proteomes" id="UP000003835"/>
    </source>
</evidence>